<proteinExistence type="inferred from homology"/>
<dbReference type="InterPro" id="IPR000871">
    <property type="entry name" value="Beta-lactam_class-A"/>
</dbReference>
<feature type="domain" description="Beta-lactamase class A catalytic" evidence="4">
    <location>
        <begin position="114"/>
        <end position="263"/>
    </location>
</feature>
<dbReference type="GO" id="GO:0046677">
    <property type="term" value="P:response to antibiotic"/>
    <property type="evidence" value="ECO:0007669"/>
    <property type="project" value="InterPro"/>
</dbReference>
<evidence type="ECO:0000256" key="1">
    <source>
        <dbReference type="ARBA" id="ARBA00001526"/>
    </source>
</evidence>
<dbReference type="GO" id="GO:0030655">
    <property type="term" value="P:beta-lactam antibiotic catabolic process"/>
    <property type="evidence" value="ECO:0007669"/>
    <property type="project" value="InterPro"/>
</dbReference>
<accession>A0A8J3CS22</accession>
<name>A0A8J3CS22_9PROT</name>
<evidence type="ECO:0000313" key="5">
    <source>
        <dbReference type="EMBL" id="GHB03880.1"/>
    </source>
</evidence>
<dbReference type="EMBL" id="BMZH01000018">
    <property type="protein sequence ID" value="GHB03880.1"/>
    <property type="molecule type" value="Genomic_DNA"/>
</dbReference>
<dbReference type="Pfam" id="PF13354">
    <property type="entry name" value="Beta-lactamase2"/>
    <property type="match status" value="1"/>
</dbReference>
<sequence>MFMAASAAFGAPHIPVSVPDEQWQPLSQSRDAALQAELNKYIDSSPRLARLSKDGRLSVALVDLSNPSSPRYAAINGRKTVYAASMPKIAILLTAYDQISRGVLEATPEVESDMNAMIRNSSNGAATRMIDRVGGLDAINITLADPRYGLYDAENGGGLWVGKRYAKTGRRVTDPVAGVSHGASAFQTARYYYLLATGRLVDEATSYNMLQALADPGIRHKFVASLGQLAPDADLYRKSGTWRDYHADSVIVWGEEPWRRYILVGIVQSDAGGDILKDLIPAVETILHPEN</sequence>
<comment type="catalytic activity">
    <reaction evidence="1">
        <text>a beta-lactam + H2O = a substituted beta-amino acid</text>
        <dbReference type="Rhea" id="RHEA:20401"/>
        <dbReference type="ChEBI" id="CHEBI:15377"/>
        <dbReference type="ChEBI" id="CHEBI:35627"/>
        <dbReference type="ChEBI" id="CHEBI:140347"/>
        <dbReference type="EC" id="3.5.2.6"/>
    </reaction>
</comment>
<comment type="similarity">
    <text evidence="2">Belongs to the class-A beta-lactamase family.</text>
</comment>
<evidence type="ECO:0000256" key="3">
    <source>
        <dbReference type="ARBA" id="ARBA00012865"/>
    </source>
</evidence>
<dbReference type="GO" id="GO:0008800">
    <property type="term" value="F:beta-lactamase activity"/>
    <property type="evidence" value="ECO:0007669"/>
    <property type="project" value="UniProtKB-EC"/>
</dbReference>
<reference evidence="5" key="1">
    <citation type="journal article" date="2014" name="Int. J. Syst. Evol. Microbiol.">
        <title>Complete genome sequence of Corynebacterium casei LMG S-19264T (=DSM 44701T), isolated from a smear-ripened cheese.</title>
        <authorList>
            <consortium name="US DOE Joint Genome Institute (JGI-PGF)"/>
            <person name="Walter F."/>
            <person name="Albersmeier A."/>
            <person name="Kalinowski J."/>
            <person name="Ruckert C."/>
        </authorList>
    </citation>
    <scope>NUCLEOTIDE SEQUENCE</scope>
    <source>
        <strain evidence="5">KCTC 32513</strain>
    </source>
</reference>
<evidence type="ECO:0000313" key="6">
    <source>
        <dbReference type="Proteomes" id="UP000634004"/>
    </source>
</evidence>
<evidence type="ECO:0000256" key="2">
    <source>
        <dbReference type="ARBA" id="ARBA00009009"/>
    </source>
</evidence>
<dbReference type="PANTHER" id="PTHR35333">
    <property type="entry name" value="BETA-LACTAMASE"/>
    <property type="match status" value="1"/>
</dbReference>
<reference evidence="5" key="2">
    <citation type="submission" date="2020-09" db="EMBL/GenBank/DDBJ databases">
        <authorList>
            <person name="Sun Q."/>
            <person name="Kim S."/>
        </authorList>
    </citation>
    <scope>NUCLEOTIDE SEQUENCE</scope>
    <source>
        <strain evidence="5">KCTC 32513</strain>
    </source>
</reference>
<dbReference type="Gene3D" id="3.40.710.10">
    <property type="entry name" value="DD-peptidase/beta-lactamase superfamily"/>
    <property type="match status" value="1"/>
</dbReference>
<gene>
    <name evidence="5" type="ORF">GCM10009069_28090</name>
</gene>
<organism evidence="5 6">
    <name type="scientific">Algimonas arctica</name>
    <dbReference type="NCBI Taxonomy" id="1479486"/>
    <lineage>
        <taxon>Bacteria</taxon>
        <taxon>Pseudomonadati</taxon>
        <taxon>Pseudomonadota</taxon>
        <taxon>Alphaproteobacteria</taxon>
        <taxon>Maricaulales</taxon>
        <taxon>Robiginitomaculaceae</taxon>
        <taxon>Algimonas</taxon>
    </lineage>
</organism>
<dbReference type="PANTHER" id="PTHR35333:SF3">
    <property type="entry name" value="BETA-LACTAMASE-TYPE TRANSPEPTIDASE FOLD CONTAINING PROTEIN"/>
    <property type="match status" value="1"/>
</dbReference>
<dbReference type="AlphaFoldDB" id="A0A8J3CS22"/>
<evidence type="ECO:0000259" key="4">
    <source>
        <dbReference type="Pfam" id="PF13354"/>
    </source>
</evidence>
<protein>
    <recommendedName>
        <fullName evidence="3">beta-lactamase</fullName>
        <ecNumber evidence="3">3.5.2.6</ecNumber>
    </recommendedName>
</protein>
<dbReference type="Proteomes" id="UP000634004">
    <property type="component" value="Unassembled WGS sequence"/>
</dbReference>
<comment type="caution">
    <text evidence="5">The sequence shown here is derived from an EMBL/GenBank/DDBJ whole genome shotgun (WGS) entry which is preliminary data.</text>
</comment>
<dbReference type="InterPro" id="IPR012338">
    <property type="entry name" value="Beta-lactam/transpept-like"/>
</dbReference>
<dbReference type="InterPro" id="IPR045155">
    <property type="entry name" value="Beta-lactam_cat"/>
</dbReference>
<dbReference type="EC" id="3.5.2.6" evidence="3"/>
<dbReference type="SUPFAM" id="SSF56601">
    <property type="entry name" value="beta-lactamase/transpeptidase-like"/>
    <property type="match status" value="1"/>
</dbReference>
<keyword evidence="6" id="KW-1185">Reference proteome</keyword>